<feature type="compositionally biased region" description="Basic and acidic residues" evidence="1">
    <location>
        <begin position="346"/>
        <end position="369"/>
    </location>
</feature>
<sequence>MLQTRPDLAFAVSLGEVHDPAHAVEACHRIRRQLPSLSIPITAAVCRLLSQELPDGEADFWQTQTFFLLGEGEGCYRIGLSDLLLYIRFLQTHEDVALNAWRQAVEHFRRGGSVGHVDCMEGARLLAVIGHDVPFALPVGWQHAIPTEGPGGDLGPEVFYWYGRLAETGDSRYARFMARHCREATPADWAGAAYWLRKALEGGDFLAAGELFQLYREEKLPDETGREGAICLIVFTLWPQWADELSDEDVARLEAAGGERIGPQVAACQAEGEALCRQLRTAANGRATARQRERDEIAARIDARMDEILVNIQARRRFLAAEDLRAQLAEAATRAKTSGRLRRNRLRDSRPASSREYRPRRSFARPDKH</sequence>
<evidence type="ECO:0008006" key="4">
    <source>
        <dbReference type="Google" id="ProtNLM"/>
    </source>
</evidence>
<feature type="region of interest" description="Disordered" evidence="1">
    <location>
        <begin position="335"/>
        <end position="369"/>
    </location>
</feature>
<reference evidence="2" key="2">
    <citation type="submission" date="2021-04" db="EMBL/GenBank/DDBJ databases">
        <authorList>
            <person name="Gilroy R."/>
        </authorList>
    </citation>
    <scope>NUCLEOTIDE SEQUENCE</scope>
    <source>
        <strain evidence="2">5032</strain>
    </source>
</reference>
<organism evidence="2 3">
    <name type="scientific">Candidatus Desulfovibrio intestinavium</name>
    <dbReference type="NCBI Taxonomy" id="2838534"/>
    <lineage>
        <taxon>Bacteria</taxon>
        <taxon>Pseudomonadati</taxon>
        <taxon>Thermodesulfobacteriota</taxon>
        <taxon>Desulfovibrionia</taxon>
        <taxon>Desulfovibrionales</taxon>
        <taxon>Desulfovibrionaceae</taxon>
        <taxon>Desulfovibrio</taxon>
    </lineage>
</organism>
<dbReference type="Gene3D" id="1.25.40.10">
    <property type="entry name" value="Tetratricopeptide repeat domain"/>
    <property type="match status" value="1"/>
</dbReference>
<proteinExistence type="predicted"/>
<reference evidence="2" key="1">
    <citation type="journal article" date="2021" name="PeerJ">
        <title>Extensive microbial diversity within the chicken gut microbiome revealed by metagenomics and culture.</title>
        <authorList>
            <person name="Gilroy R."/>
            <person name="Ravi A."/>
            <person name="Getino M."/>
            <person name="Pursley I."/>
            <person name="Horton D.L."/>
            <person name="Alikhan N.F."/>
            <person name="Baker D."/>
            <person name="Gharbi K."/>
            <person name="Hall N."/>
            <person name="Watson M."/>
            <person name="Adriaenssens E.M."/>
            <person name="Foster-Nyarko E."/>
            <person name="Jarju S."/>
            <person name="Secka A."/>
            <person name="Antonio M."/>
            <person name="Oren A."/>
            <person name="Chaudhuri R.R."/>
            <person name="La Ragione R."/>
            <person name="Hildebrand F."/>
            <person name="Pallen M.J."/>
        </authorList>
    </citation>
    <scope>NUCLEOTIDE SEQUENCE</scope>
    <source>
        <strain evidence="2">5032</strain>
    </source>
</reference>
<protein>
    <recommendedName>
        <fullName evidence="4">Sel1 repeat family protein</fullName>
    </recommendedName>
</protein>
<dbReference type="EMBL" id="DWZD01000054">
    <property type="protein sequence ID" value="HJA80138.1"/>
    <property type="molecule type" value="Genomic_DNA"/>
</dbReference>
<accession>A0A9D2HQS3</accession>
<comment type="caution">
    <text evidence="2">The sequence shown here is derived from an EMBL/GenBank/DDBJ whole genome shotgun (WGS) entry which is preliminary data.</text>
</comment>
<dbReference type="Proteomes" id="UP000823821">
    <property type="component" value="Unassembled WGS sequence"/>
</dbReference>
<evidence type="ECO:0000313" key="3">
    <source>
        <dbReference type="Proteomes" id="UP000823821"/>
    </source>
</evidence>
<name>A0A9D2HQS3_9BACT</name>
<evidence type="ECO:0000313" key="2">
    <source>
        <dbReference type="EMBL" id="HJA80138.1"/>
    </source>
</evidence>
<gene>
    <name evidence="2" type="ORF">H9784_11330</name>
</gene>
<dbReference type="InterPro" id="IPR011990">
    <property type="entry name" value="TPR-like_helical_dom_sf"/>
</dbReference>
<dbReference type="AlphaFoldDB" id="A0A9D2HQS3"/>
<evidence type="ECO:0000256" key="1">
    <source>
        <dbReference type="SAM" id="MobiDB-lite"/>
    </source>
</evidence>